<evidence type="ECO:0000256" key="1">
    <source>
        <dbReference type="ARBA" id="ARBA00009437"/>
    </source>
</evidence>
<dbReference type="InterPro" id="IPR005119">
    <property type="entry name" value="LysR_subst-bd"/>
</dbReference>
<dbReference type="GO" id="GO:0003677">
    <property type="term" value="F:DNA binding"/>
    <property type="evidence" value="ECO:0007669"/>
    <property type="project" value="UniProtKB-KW"/>
</dbReference>
<evidence type="ECO:0000259" key="5">
    <source>
        <dbReference type="PROSITE" id="PS50931"/>
    </source>
</evidence>
<dbReference type="GO" id="GO:0005829">
    <property type="term" value="C:cytosol"/>
    <property type="evidence" value="ECO:0007669"/>
    <property type="project" value="TreeGrafter"/>
</dbReference>
<dbReference type="Gene3D" id="3.40.190.10">
    <property type="entry name" value="Periplasmic binding protein-like II"/>
    <property type="match status" value="2"/>
</dbReference>
<dbReference type="PANTHER" id="PTHR30419">
    <property type="entry name" value="HTH-TYPE TRANSCRIPTIONAL REGULATOR YBHD"/>
    <property type="match status" value="1"/>
</dbReference>
<keyword evidence="4" id="KW-0804">Transcription</keyword>
<reference evidence="6" key="2">
    <citation type="submission" date="2021-04" db="EMBL/GenBank/DDBJ databases">
        <authorList>
            <person name="Gilroy R."/>
        </authorList>
    </citation>
    <scope>NUCLEOTIDE SEQUENCE</scope>
    <source>
        <strain evidence="6">ChiGjej1B1-98</strain>
    </source>
</reference>
<name>A0A9D1YXB8_9MICO</name>
<dbReference type="SUPFAM" id="SSF53850">
    <property type="entry name" value="Periplasmic binding protein-like II"/>
    <property type="match status" value="1"/>
</dbReference>
<dbReference type="InterPro" id="IPR011991">
    <property type="entry name" value="ArsR-like_HTH"/>
</dbReference>
<evidence type="ECO:0000256" key="2">
    <source>
        <dbReference type="ARBA" id="ARBA00023015"/>
    </source>
</evidence>
<dbReference type="Gene3D" id="1.10.10.10">
    <property type="entry name" value="Winged helix-like DNA-binding domain superfamily/Winged helix DNA-binding domain"/>
    <property type="match status" value="1"/>
</dbReference>
<feature type="domain" description="HTH lysR-type" evidence="5">
    <location>
        <begin position="2"/>
        <end position="59"/>
    </location>
</feature>
<evidence type="ECO:0000256" key="4">
    <source>
        <dbReference type="ARBA" id="ARBA00023163"/>
    </source>
</evidence>
<gene>
    <name evidence="6" type="ORF">H9830_14915</name>
</gene>
<dbReference type="PANTHER" id="PTHR30419:SF8">
    <property type="entry name" value="NITROGEN ASSIMILATION TRANSCRIPTIONAL ACTIVATOR-RELATED"/>
    <property type="match status" value="1"/>
</dbReference>
<comment type="similarity">
    <text evidence="1">Belongs to the LysR transcriptional regulatory family.</text>
</comment>
<dbReference type="SUPFAM" id="SSF46785">
    <property type="entry name" value="Winged helix' DNA-binding domain"/>
    <property type="match status" value="1"/>
</dbReference>
<dbReference type="CDD" id="cd00090">
    <property type="entry name" value="HTH_ARSR"/>
    <property type="match status" value="1"/>
</dbReference>
<proteinExistence type="inferred from homology"/>
<dbReference type="InterPro" id="IPR050950">
    <property type="entry name" value="HTH-type_LysR_regulators"/>
</dbReference>
<dbReference type="Proteomes" id="UP000824005">
    <property type="component" value="Unassembled WGS sequence"/>
</dbReference>
<dbReference type="Pfam" id="PF03466">
    <property type="entry name" value="LysR_substrate"/>
    <property type="match status" value="1"/>
</dbReference>
<protein>
    <submittedName>
        <fullName evidence="6">LysR family transcriptional regulator</fullName>
    </submittedName>
</protein>
<dbReference type="EMBL" id="DXDC01000455">
    <property type="protein sequence ID" value="HIY67554.1"/>
    <property type="molecule type" value="Genomic_DNA"/>
</dbReference>
<keyword evidence="3" id="KW-0238">DNA-binding</keyword>
<comment type="caution">
    <text evidence="6">The sequence shown here is derived from an EMBL/GenBank/DDBJ whole genome shotgun (WGS) entry which is preliminary data.</text>
</comment>
<dbReference type="InterPro" id="IPR000847">
    <property type="entry name" value="LysR_HTH_N"/>
</dbReference>
<reference evidence="6" key="1">
    <citation type="journal article" date="2021" name="PeerJ">
        <title>Extensive microbial diversity within the chicken gut microbiome revealed by metagenomics and culture.</title>
        <authorList>
            <person name="Gilroy R."/>
            <person name="Ravi A."/>
            <person name="Getino M."/>
            <person name="Pursley I."/>
            <person name="Horton D.L."/>
            <person name="Alikhan N.F."/>
            <person name="Baker D."/>
            <person name="Gharbi K."/>
            <person name="Hall N."/>
            <person name="Watson M."/>
            <person name="Adriaenssens E.M."/>
            <person name="Foster-Nyarko E."/>
            <person name="Jarju S."/>
            <person name="Secka A."/>
            <person name="Antonio M."/>
            <person name="Oren A."/>
            <person name="Chaudhuri R.R."/>
            <person name="La Ragione R."/>
            <person name="Hildebrand F."/>
            <person name="Pallen M.J."/>
        </authorList>
    </citation>
    <scope>NUCLEOTIDE SEQUENCE</scope>
    <source>
        <strain evidence="6">ChiGjej1B1-98</strain>
    </source>
</reference>
<evidence type="ECO:0000313" key="7">
    <source>
        <dbReference type="Proteomes" id="UP000824005"/>
    </source>
</evidence>
<accession>A0A9D1YXB8</accession>
<keyword evidence="2" id="KW-0805">Transcription regulation</keyword>
<organism evidence="6 7">
    <name type="scientific">Candidatus Agrococcus pullicola</name>
    <dbReference type="NCBI Taxonomy" id="2838429"/>
    <lineage>
        <taxon>Bacteria</taxon>
        <taxon>Bacillati</taxon>
        <taxon>Actinomycetota</taxon>
        <taxon>Actinomycetes</taxon>
        <taxon>Micrococcales</taxon>
        <taxon>Microbacteriaceae</taxon>
        <taxon>Agrococcus</taxon>
    </lineage>
</organism>
<dbReference type="InterPro" id="IPR036388">
    <property type="entry name" value="WH-like_DNA-bd_sf"/>
</dbReference>
<dbReference type="InterPro" id="IPR036390">
    <property type="entry name" value="WH_DNA-bd_sf"/>
</dbReference>
<evidence type="ECO:0000256" key="3">
    <source>
        <dbReference type="ARBA" id="ARBA00023125"/>
    </source>
</evidence>
<sequence length="305" mass="33525">MFEVKRLRLLWELNARGTVAAVADALNYSPSAVSQQLAILESEAGVPLTRRVGRGLELTPAGEVLVAETADLLDRLEFAQALVKGTEKYVLGTVRVAVFQTAVLALMPHALRHLRREHPKLRVEMVQHEPEEALYETSARGFDLVVAEEYPGHAVQATASLTRSNLTRDRLSLAVPVGDACYDEWPPIHRLEDAATIPWVMEPRGAASRHWAEQLCRVAGFEPDVRYETADLQAHVRLVESGHAVAVLPDLVRVDRATSFKTVALEGDPHRTILTATREAASESPAVWAVREALAAAVEHLHEAS</sequence>
<dbReference type="AlphaFoldDB" id="A0A9D1YXB8"/>
<dbReference type="GO" id="GO:0003700">
    <property type="term" value="F:DNA-binding transcription factor activity"/>
    <property type="evidence" value="ECO:0007669"/>
    <property type="project" value="InterPro"/>
</dbReference>
<evidence type="ECO:0000313" key="6">
    <source>
        <dbReference type="EMBL" id="HIY67554.1"/>
    </source>
</evidence>
<dbReference type="PROSITE" id="PS50931">
    <property type="entry name" value="HTH_LYSR"/>
    <property type="match status" value="1"/>
</dbReference>
<dbReference type="Pfam" id="PF00126">
    <property type="entry name" value="HTH_1"/>
    <property type="match status" value="1"/>
</dbReference>